<evidence type="ECO:0000256" key="3">
    <source>
        <dbReference type="ARBA" id="ARBA00022764"/>
    </source>
</evidence>
<reference evidence="7" key="1">
    <citation type="submission" date="2017-06" db="EMBL/GenBank/DDBJ databases">
        <title>Whole genome sequence of Laribacter hongkongensis LHGZ1.</title>
        <authorList>
            <person name="Chen D."/>
            <person name="Wu H."/>
            <person name="Chen J."/>
        </authorList>
    </citation>
    <scope>NUCLEOTIDE SEQUENCE [LARGE SCALE GENOMIC DNA]</scope>
    <source>
        <strain evidence="7">LHGZ1</strain>
    </source>
</reference>
<dbReference type="SMART" id="SM00858">
    <property type="entry name" value="SAF"/>
    <property type="match status" value="1"/>
</dbReference>
<dbReference type="InterPro" id="IPR013974">
    <property type="entry name" value="SAF"/>
</dbReference>
<evidence type="ECO:0000256" key="1">
    <source>
        <dbReference type="ARBA" id="ARBA00004418"/>
    </source>
</evidence>
<dbReference type="PANTHER" id="PTHR36307">
    <property type="entry name" value="FLAGELLA BASAL BODY P-RING FORMATION PROTEIN FLGA"/>
    <property type="match status" value="1"/>
</dbReference>
<keyword evidence="4" id="KW-1005">Bacterial flagellum biogenesis</keyword>
<evidence type="ECO:0000256" key="2">
    <source>
        <dbReference type="ARBA" id="ARBA00022729"/>
    </source>
</evidence>
<feature type="signal peptide" evidence="4">
    <location>
        <begin position="1"/>
        <end position="20"/>
    </location>
</feature>
<keyword evidence="6" id="KW-0282">Flagellum</keyword>
<comment type="subcellular location">
    <subcellularLocation>
        <location evidence="1 4">Periplasm</location>
    </subcellularLocation>
</comment>
<dbReference type="InterPro" id="IPR017585">
    <property type="entry name" value="SAF_FlgA"/>
</dbReference>
<dbReference type="NCBIfam" id="TIGR03170">
    <property type="entry name" value="flgA_cterm"/>
    <property type="match status" value="1"/>
</dbReference>
<keyword evidence="3 4" id="KW-0574">Periplasm</keyword>
<dbReference type="PANTHER" id="PTHR36307:SF1">
    <property type="entry name" value="FLAGELLA BASAL BODY P-RING FORMATION PROTEIN FLGA"/>
    <property type="match status" value="1"/>
</dbReference>
<comment type="function">
    <text evidence="4">Involved in the assembly process of the P-ring formation. It may associate with FlgF on the rod constituting a structure essential for the P-ring assembly or may act as a modulator protein for the P-ring assembly.</text>
</comment>
<name>A0A248LF37_9NEIS</name>
<feature type="chain" id="PRO_5011835534" description="Flagella basal body P-ring formation protein FlgA" evidence="4">
    <location>
        <begin position="21"/>
        <end position="224"/>
    </location>
</feature>
<evidence type="ECO:0000259" key="5">
    <source>
        <dbReference type="SMART" id="SM00858"/>
    </source>
</evidence>
<dbReference type="Gene3D" id="2.30.30.760">
    <property type="match status" value="1"/>
</dbReference>
<accession>A0A248LF37</accession>
<keyword evidence="6" id="KW-0969">Cilium</keyword>
<evidence type="ECO:0000313" key="6">
    <source>
        <dbReference type="EMBL" id="ASJ23408.1"/>
    </source>
</evidence>
<organism evidence="6 7">
    <name type="scientific">Laribacter hongkongensis</name>
    <dbReference type="NCBI Taxonomy" id="168471"/>
    <lineage>
        <taxon>Bacteria</taxon>
        <taxon>Pseudomonadati</taxon>
        <taxon>Pseudomonadota</taxon>
        <taxon>Betaproteobacteria</taxon>
        <taxon>Neisseriales</taxon>
        <taxon>Aquaspirillaceae</taxon>
        <taxon>Laribacter</taxon>
    </lineage>
</organism>
<dbReference type="Pfam" id="PF17656">
    <property type="entry name" value="ChapFlgA_N"/>
    <property type="match status" value="1"/>
</dbReference>
<proteinExistence type="inferred from homology"/>
<feature type="domain" description="SAF" evidence="5">
    <location>
        <begin position="100"/>
        <end position="162"/>
    </location>
</feature>
<dbReference type="InterPro" id="IPR041231">
    <property type="entry name" value="FlgA_N"/>
</dbReference>
<dbReference type="Proteomes" id="UP000197424">
    <property type="component" value="Chromosome"/>
</dbReference>
<dbReference type="CDD" id="cd11614">
    <property type="entry name" value="SAF_CpaB_FlgA_like"/>
    <property type="match status" value="1"/>
</dbReference>
<protein>
    <recommendedName>
        <fullName evidence="4">Flagella basal body P-ring formation protein FlgA</fullName>
    </recommendedName>
</protein>
<keyword evidence="6" id="KW-0966">Cell projection</keyword>
<evidence type="ECO:0000313" key="7">
    <source>
        <dbReference type="Proteomes" id="UP000197424"/>
    </source>
</evidence>
<sequence>MHAFLPVMLCLALASPSAWAARQDISALETAARAFAENEWQGQNVNLQFGQIDRRLALPACRQPEFAWTGEKRQGSNALKLSCPEHGWSLRLPVRVVSQQGLVTFIRPLEAGAVITAEDIRLEPSRNGRAPAGSFTRIEDVVGKSLGRGVGTGVTLRREMLASPLLVRQNERVKVQAIGPAFSVWADGVALTNGSEGEVIGVRMPGGRTIQGVVAADGSIQLRY</sequence>
<dbReference type="EMBL" id="CP022115">
    <property type="protein sequence ID" value="ASJ23408.1"/>
    <property type="molecule type" value="Genomic_DNA"/>
</dbReference>
<dbReference type="GO" id="GO:0044780">
    <property type="term" value="P:bacterial-type flagellum assembly"/>
    <property type="evidence" value="ECO:0007669"/>
    <property type="project" value="InterPro"/>
</dbReference>
<dbReference type="Pfam" id="PF13144">
    <property type="entry name" value="ChapFlgA"/>
    <property type="match status" value="1"/>
</dbReference>
<dbReference type="GO" id="GO:0042597">
    <property type="term" value="C:periplasmic space"/>
    <property type="evidence" value="ECO:0007669"/>
    <property type="project" value="UniProtKB-SubCell"/>
</dbReference>
<evidence type="ECO:0000256" key="4">
    <source>
        <dbReference type="RuleBase" id="RU362063"/>
    </source>
</evidence>
<gene>
    <name evidence="6" type="primary">flgA</name>
    <name evidence="6" type="ORF">LHGZ1_0577</name>
</gene>
<dbReference type="Gene3D" id="3.90.1210.10">
    <property type="entry name" value="Antifreeze-like/N-acetylneuraminic acid synthase C-terminal domain"/>
    <property type="match status" value="1"/>
</dbReference>
<dbReference type="RefSeq" id="WP_161493465.1">
    <property type="nucleotide sequence ID" value="NZ_CP022115.1"/>
</dbReference>
<dbReference type="AlphaFoldDB" id="A0A248LF37"/>
<dbReference type="InterPro" id="IPR039246">
    <property type="entry name" value="Flagellar_FlgA"/>
</dbReference>
<keyword evidence="2 4" id="KW-0732">Signal</keyword>
<comment type="similarity">
    <text evidence="4">Belongs to the FlgA family.</text>
</comment>